<evidence type="ECO:0000313" key="2">
    <source>
        <dbReference type="EMBL" id="SMD20207.1"/>
    </source>
</evidence>
<feature type="chain" id="PRO_5039560051" evidence="1">
    <location>
        <begin position="31"/>
        <end position="1167"/>
    </location>
</feature>
<evidence type="ECO:0000313" key="3">
    <source>
        <dbReference type="Proteomes" id="UP000192674"/>
    </source>
</evidence>
<dbReference type="EMBL" id="FWXV01000006">
    <property type="protein sequence ID" value="SMD20207.1"/>
    <property type="molecule type" value="Genomic_DNA"/>
</dbReference>
<dbReference type="GO" id="GO:0016020">
    <property type="term" value="C:membrane"/>
    <property type="evidence" value="ECO:0007669"/>
    <property type="project" value="InterPro"/>
</dbReference>
<accession>A0A1W2FE77</accession>
<dbReference type="GO" id="GO:0008237">
    <property type="term" value="F:metallopeptidase activity"/>
    <property type="evidence" value="ECO:0007669"/>
    <property type="project" value="InterPro"/>
</dbReference>
<gene>
    <name evidence="2" type="ORF">SAMN05661093_06281</name>
</gene>
<dbReference type="Gene3D" id="3.40.390.10">
    <property type="entry name" value="Collagenase (Catalytic Domain)"/>
    <property type="match status" value="1"/>
</dbReference>
<protein>
    <submittedName>
        <fullName evidence="2">Metallo-peptidase family M12B Reprolysin-like</fullName>
    </submittedName>
</protein>
<proteinExistence type="predicted"/>
<dbReference type="RefSeq" id="WP_200825771.1">
    <property type="nucleotide sequence ID" value="NZ_FWXV01000006.1"/>
</dbReference>
<dbReference type="Gene3D" id="2.60.40.10">
    <property type="entry name" value="Immunoglobulins"/>
    <property type="match status" value="2"/>
</dbReference>
<dbReference type="AlphaFoldDB" id="A0A1W2FE77"/>
<dbReference type="Pfam" id="PF05345">
    <property type="entry name" value="He_PIG"/>
    <property type="match status" value="1"/>
</dbReference>
<dbReference type="InterPro" id="IPR024079">
    <property type="entry name" value="MetalloPept_cat_dom_sf"/>
</dbReference>
<dbReference type="InterPro" id="IPR013783">
    <property type="entry name" value="Ig-like_fold"/>
</dbReference>
<dbReference type="GO" id="GO:0005975">
    <property type="term" value="P:carbohydrate metabolic process"/>
    <property type="evidence" value="ECO:0007669"/>
    <property type="project" value="UniProtKB-ARBA"/>
</dbReference>
<dbReference type="GO" id="GO:0005509">
    <property type="term" value="F:calcium ion binding"/>
    <property type="evidence" value="ECO:0007669"/>
    <property type="project" value="InterPro"/>
</dbReference>
<evidence type="ECO:0000256" key="1">
    <source>
        <dbReference type="SAM" id="SignalP"/>
    </source>
</evidence>
<organism evidence="2 3">
    <name type="scientific">Kibdelosporangium aridum</name>
    <dbReference type="NCBI Taxonomy" id="2030"/>
    <lineage>
        <taxon>Bacteria</taxon>
        <taxon>Bacillati</taxon>
        <taxon>Actinomycetota</taxon>
        <taxon>Actinomycetes</taxon>
        <taxon>Pseudonocardiales</taxon>
        <taxon>Pseudonocardiaceae</taxon>
        <taxon>Kibdelosporangium</taxon>
    </lineage>
</organism>
<name>A0A1W2FE77_KIBAR</name>
<feature type="signal peptide" evidence="1">
    <location>
        <begin position="1"/>
        <end position="30"/>
    </location>
</feature>
<keyword evidence="3" id="KW-1185">Reference proteome</keyword>
<keyword evidence="1" id="KW-0732">Signal</keyword>
<sequence length="1167" mass="120418">MARSSLPTRGRSLAALAIAGMSLALLPVFGTVAPAESENPWTKVEGNPVAARSARQADIRTDKFAGFTLDRDAMQADLSLAPRAATAGKQVLLPTPEGTFERFALLDAPVMEEKLAAAHPEIKTYSGRGIDDPTATVRADLTPLGFHASVRSKRGQYYVDPYYHKDQSLYASYYGHNLRNDAGPLVENEEIEEVLQDALPTDAGPIVKLRTYRLALVTDPSYANYFGAENVTAAKVTLVNRVAQIYEDETAIRLVLINDTDKTNLNTPAQATGANGPCGAAPCFTTTQLAGCSSTLLNRNQIVLGQLVGAGNYDVGHIGLGLDGGGVAGLGVVGGSGKARGCTGLPTPVGDFFAVDYVAHELGHQFAGNHTFNGTQGSCSGANRSAANSYEPGSGSSIMAYAGICAQDNLQPHSDPYWSQRSFTEISTFISTPRAAINEVQNVGLREFDGTDSFTLSYNGQASAPIVRGTNYTAAGIKAAIEGIQGWPAGATVTVSGFGGSLFNDTGFQVTFQSGPVAAVDVPALGFTGTGTSAVVGETVDGGPQENTGFKVEDTTNHAPVVTTAPQYTIPLRTPFSLTGSATDADGDKLTYLWEQNDRGGSAGTGLVNNVKTNGPLFRQFGTAAIVSDEDSLKYHSPGQNAVNDNPTRVFPDMLQVSLNNTNAEAGTCPAAPAPPAVVPAAVVDCYSEFLPTADWVGFNNDRTLHFRLTARDYRAGGGGVGSADTALVLAPNTGPFLVTSQGANVTYPGGSAQEITWDVAGTNAAPINATDVKISLSTDGGVTFPHVLSERTANDGSETVSLPDVATQKARIKIEAVGNVFFDLNNADFTILGAPKIASPSGASVQYSDAASFPVTATDPDSPVEGLTATAAGLPAGLSLTQAGPGSWTVSGTATAAPGDYQVSVSVTDQTGVVGKSAFAIKVAPEDAAVTYTGDSMVDGGTVQLRATVQDNTDATPGDVLSGTLTFTAGDQTLCTAALALLGTGPTDASGNCTATLPAGVHEVTASVGGNYTGKAPGRVEVTNSQNRLVIGDGSVPLSKAYGADNGSKADFTLAVAHFKGQSSGASLVTFTSGGKKYQIRSIRVDSFGSNATGAIDMRSRADLVDVTDHWRPKTVATGLTLRVTGKVKDGLAFTLIDGSKLVFSTAWTGASTAVTKLARGSLVVL</sequence>
<reference evidence="2 3" key="1">
    <citation type="submission" date="2017-04" db="EMBL/GenBank/DDBJ databases">
        <authorList>
            <person name="Afonso C.L."/>
            <person name="Miller P.J."/>
            <person name="Scott M.A."/>
            <person name="Spackman E."/>
            <person name="Goraichik I."/>
            <person name="Dimitrov K.M."/>
            <person name="Suarez D.L."/>
            <person name="Swayne D.E."/>
        </authorList>
    </citation>
    <scope>NUCLEOTIDE SEQUENCE [LARGE SCALE GENOMIC DNA]</scope>
    <source>
        <strain evidence="2 3">DSM 43828</strain>
    </source>
</reference>
<dbReference type="SUPFAM" id="SSF49313">
    <property type="entry name" value="Cadherin-like"/>
    <property type="match status" value="1"/>
</dbReference>
<dbReference type="SUPFAM" id="SSF55486">
    <property type="entry name" value="Metalloproteases ('zincins'), catalytic domain"/>
    <property type="match status" value="1"/>
</dbReference>
<dbReference type="Pfam" id="PF13574">
    <property type="entry name" value="Reprolysin_2"/>
    <property type="match status" value="1"/>
</dbReference>
<dbReference type="Proteomes" id="UP000192674">
    <property type="component" value="Unassembled WGS sequence"/>
</dbReference>
<dbReference type="InterPro" id="IPR015919">
    <property type="entry name" value="Cadherin-like_sf"/>
</dbReference>